<reference evidence="5 6" key="1">
    <citation type="submission" date="2010-05" db="EMBL/GenBank/DDBJ databases">
        <title>The Genome Sequence of Thecamonas trahens ATCC 50062.</title>
        <authorList>
            <consortium name="The Broad Institute Genome Sequencing Platform"/>
            <person name="Russ C."/>
            <person name="Cuomo C."/>
            <person name="Shea T."/>
            <person name="Young S.K."/>
            <person name="Zeng Q."/>
            <person name="Koehrsen M."/>
            <person name="Haas B."/>
            <person name="Borodovsky M."/>
            <person name="Guigo R."/>
            <person name="Alvarado L."/>
            <person name="Berlin A."/>
            <person name="Bochicchio J."/>
            <person name="Borenstein D."/>
            <person name="Chapman S."/>
            <person name="Chen Z."/>
            <person name="Freedman E."/>
            <person name="Gellesch M."/>
            <person name="Goldberg J."/>
            <person name="Griggs A."/>
            <person name="Gujja S."/>
            <person name="Heilman E."/>
            <person name="Heiman D."/>
            <person name="Hepburn T."/>
            <person name="Howarth C."/>
            <person name="Jen D."/>
            <person name="Larson L."/>
            <person name="Mehta T."/>
            <person name="Park D."/>
            <person name="Pearson M."/>
            <person name="Roberts A."/>
            <person name="Saif S."/>
            <person name="Shenoy N."/>
            <person name="Sisk P."/>
            <person name="Stolte C."/>
            <person name="Sykes S."/>
            <person name="Thomson T."/>
            <person name="Walk T."/>
            <person name="White J."/>
            <person name="Yandava C."/>
            <person name="Burger G."/>
            <person name="Gray M.W."/>
            <person name="Holland P.W.H."/>
            <person name="King N."/>
            <person name="Lang F.B.F."/>
            <person name="Roger A.J."/>
            <person name="Ruiz-Trillo I."/>
            <person name="Lander E."/>
            <person name="Nusbaum C."/>
        </authorList>
    </citation>
    <scope>NUCLEOTIDE SEQUENCE [LARGE SCALE GENOMIC DNA]</scope>
    <source>
        <strain evidence="5 6">ATCC 50062</strain>
    </source>
</reference>
<keyword evidence="3" id="KW-0456">Lyase</keyword>
<proteinExistence type="predicted"/>
<dbReference type="eggNOG" id="KOG0747">
    <property type="taxonomic scope" value="Eukaryota"/>
</dbReference>
<evidence type="ECO:0000256" key="2">
    <source>
        <dbReference type="ARBA" id="ARBA00023027"/>
    </source>
</evidence>
<keyword evidence="6" id="KW-1185">Reference proteome</keyword>
<feature type="domain" description="NAD(P)-binding" evidence="4">
    <location>
        <begin position="11"/>
        <end position="313"/>
    </location>
</feature>
<sequence length="359" mass="40209">MADEYKPKAVLLTGGAGFIGSNVLIHLVEKYPEVRWVNYDSLEYCACLKNLESIESADNYKFIKGNILNAELVTYVLESENIDTIMHFAAQSHVDNSFGNSIQFTVTNVHGTHVLLESAKAYGKIRRFVHVSTDEVYGECEGDHLDEDSILRPTQPYAAAKAGAEHLVMAYYKSYNLPIIITRGNNVYGPRQFPEKVIPKFVNLIMRGRKCCLHGDGSAQRSFLHVQDVAAAFDVILHRGAIGEVYNIGTTFELSMLELTKVLYKVMGREFTDDAVEFVEDRKFNDSRYAISSARLEALGWAPSIEFEAGLKATIEWYDGNWGDIEDALVPHPRLVTDLSNRTSYLVEPCAFAVAIDDN</sequence>
<dbReference type="InterPro" id="IPR016040">
    <property type="entry name" value="NAD(P)-bd_dom"/>
</dbReference>
<dbReference type="GO" id="GO:0008460">
    <property type="term" value="F:dTDP-glucose 4,6-dehydratase activity"/>
    <property type="evidence" value="ECO:0007669"/>
    <property type="project" value="InterPro"/>
</dbReference>
<dbReference type="Proteomes" id="UP000054408">
    <property type="component" value="Unassembled WGS sequence"/>
</dbReference>
<dbReference type="STRING" id="461836.A0A0L0DTN5"/>
<keyword evidence="2" id="KW-0520">NAD</keyword>
<dbReference type="Gene3D" id="3.90.25.10">
    <property type="entry name" value="UDP-galactose 4-epimerase, domain 1"/>
    <property type="match status" value="1"/>
</dbReference>
<dbReference type="InterPro" id="IPR005888">
    <property type="entry name" value="dTDP_Gluc_deHydtase"/>
</dbReference>
<dbReference type="OMA" id="KLIPLMC"/>
<evidence type="ECO:0000259" key="4">
    <source>
        <dbReference type="Pfam" id="PF16363"/>
    </source>
</evidence>
<protein>
    <submittedName>
        <fullName evidence="5">NAD dependent epimerase/dehydratase</fullName>
    </submittedName>
</protein>
<dbReference type="SUPFAM" id="SSF51735">
    <property type="entry name" value="NAD(P)-binding Rossmann-fold domains"/>
    <property type="match status" value="1"/>
</dbReference>
<dbReference type="Gene3D" id="3.40.50.720">
    <property type="entry name" value="NAD(P)-binding Rossmann-like Domain"/>
    <property type="match status" value="1"/>
</dbReference>
<organism evidence="5 6">
    <name type="scientific">Thecamonas trahens ATCC 50062</name>
    <dbReference type="NCBI Taxonomy" id="461836"/>
    <lineage>
        <taxon>Eukaryota</taxon>
        <taxon>Apusozoa</taxon>
        <taxon>Apusomonadida</taxon>
        <taxon>Apusomonadidae</taxon>
        <taxon>Thecamonas</taxon>
    </lineage>
</organism>
<evidence type="ECO:0000313" key="6">
    <source>
        <dbReference type="Proteomes" id="UP000054408"/>
    </source>
</evidence>
<evidence type="ECO:0000256" key="1">
    <source>
        <dbReference type="ARBA" id="ARBA00001911"/>
    </source>
</evidence>
<accession>A0A0L0DTN5</accession>
<comment type="cofactor">
    <cofactor evidence="1">
        <name>NAD(+)</name>
        <dbReference type="ChEBI" id="CHEBI:57540"/>
    </cofactor>
</comment>
<dbReference type="Pfam" id="PF16363">
    <property type="entry name" value="GDP_Man_Dehyd"/>
    <property type="match status" value="1"/>
</dbReference>
<evidence type="ECO:0000256" key="3">
    <source>
        <dbReference type="ARBA" id="ARBA00023239"/>
    </source>
</evidence>
<dbReference type="OrthoDB" id="16464at2759"/>
<gene>
    <name evidence="5" type="ORF">AMSG_01874</name>
</gene>
<dbReference type="RefSeq" id="XP_013761378.1">
    <property type="nucleotide sequence ID" value="XM_013905924.1"/>
</dbReference>
<dbReference type="PANTHER" id="PTHR43000">
    <property type="entry name" value="DTDP-D-GLUCOSE 4,6-DEHYDRATASE-RELATED"/>
    <property type="match status" value="1"/>
</dbReference>
<dbReference type="GO" id="GO:0009225">
    <property type="term" value="P:nucleotide-sugar metabolic process"/>
    <property type="evidence" value="ECO:0007669"/>
    <property type="project" value="InterPro"/>
</dbReference>
<dbReference type="FunFam" id="3.40.50.720:FF:000304">
    <property type="entry name" value="UDP-glucose 4,6-dehydratase"/>
    <property type="match status" value="1"/>
</dbReference>
<evidence type="ECO:0000313" key="5">
    <source>
        <dbReference type="EMBL" id="KNC55605.1"/>
    </source>
</evidence>
<dbReference type="CDD" id="cd05246">
    <property type="entry name" value="dTDP_GD_SDR_e"/>
    <property type="match status" value="1"/>
</dbReference>
<dbReference type="EMBL" id="GL349439">
    <property type="protein sequence ID" value="KNC55605.1"/>
    <property type="molecule type" value="Genomic_DNA"/>
</dbReference>
<name>A0A0L0DTN5_THETB</name>
<dbReference type="InterPro" id="IPR036291">
    <property type="entry name" value="NAD(P)-bd_dom_sf"/>
</dbReference>
<dbReference type="GeneID" id="25561595"/>
<dbReference type="AlphaFoldDB" id="A0A0L0DTN5"/>